<dbReference type="GO" id="GO:0043565">
    <property type="term" value="F:sequence-specific DNA binding"/>
    <property type="evidence" value="ECO:0007669"/>
    <property type="project" value="InterPro"/>
</dbReference>
<dbReference type="Proteomes" id="UP001497644">
    <property type="component" value="Unassembled WGS sequence"/>
</dbReference>
<dbReference type="InterPro" id="IPR048366">
    <property type="entry name" value="TNP-like_GBD"/>
</dbReference>
<dbReference type="Pfam" id="PF21789">
    <property type="entry name" value="TNP-like_RNaseH_C"/>
    <property type="match status" value="1"/>
</dbReference>
<dbReference type="Gene3D" id="6.20.210.20">
    <property type="entry name" value="THAP domain"/>
    <property type="match status" value="1"/>
</dbReference>
<dbReference type="InterPro" id="IPR026516">
    <property type="entry name" value="THAP1/10"/>
</dbReference>
<keyword evidence="16" id="KW-1185">Reference proteome</keyword>
<evidence type="ECO:0000256" key="12">
    <source>
        <dbReference type="PROSITE-ProRule" id="PRU00309"/>
    </source>
</evidence>
<dbReference type="PANTHER" id="PTHR46600">
    <property type="entry name" value="THAP DOMAIN-CONTAINING"/>
    <property type="match status" value="1"/>
</dbReference>
<evidence type="ECO:0000259" key="14">
    <source>
        <dbReference type="PROSITE" id="PS50950"/>
    </source>
</evidence>
<dbReference type="Pfam" id="PF21787">
    <property type="entry name" value="TNP-like_RNaseH_N"/>
    <property type="match status" value="1"/>
</dbReference>
<comment type="subcellular location">
    <subcellularLocation>
        <location evidence="1">Nucleus</location>
        <location evidence="1">Nucleoplasm</location>
    </subcellularLocation>
</comment>
<evidence type="ECO:0000256" key="13">
    <source>
        <dbReference type="SAM" id="Coils"/>
    </source>
</evidence>
<keyword evidence="9" id="KW-0804">Transcription</keyword>
<dbReference type="AlphaFoldDB" id="A0AAV2N0B5"/>
<dbReference type="InterPro" id="IPR021896">
    <property type="entry name" value="THAP9-like_HTH"/>
</dbReference>
<dbReference type="InterPro" id="IPR006612">
    <property type="entry name" value="THAP_Znf"/>
</dbReference>
<dbReference type="InterPro" id="IPR048367">
    <property type="entry name" value="TNP-like_RNaseH_C"/>
</dbReference>
<feature type="domain" description="THAP-type" evidence="14">
    <location>
        <begin position="1"/>
        <end position="92"/>
    </location>
</feature>
<protein>
    <recommendedName>
        <fullName evidence="14">THAP-type domain-containing protein</fullName>
    </recommendedName>
</protein>
<evidence type="ECO:0000313" key="16">
    <source>
        <dbReference type="Proteomes" id="UP001497644"/>
    </source>
</evidence>
<keyword evidence="5" id="KW-0862">Zinc</keyword>
<comment type="caution">
    <text evidence="15">The sequence shown here is derived from an EMBL/GenBank/DDBJ whole genome shotgun (WGS) entry which is preliminary data.</text>
</comment>
<evidence type="ECO:0000256" key="8">
    <source>
        <dbReference type="ARBA" id="ARBA00023125"/>
    </source>
</evidence>
<evidence type="ECO:0000256" key="5">
    <source>
        <dbReference type="ARBA" id="ARBA00022833"/>
    </source>
</evidence>
<evidence type="ECO:0000256" key="4">
    <source>
        <dbReference type="ARBA" id="ARBA00022771"/>
    </source>
</evidence>
<evidence type="ECO:0000256" key="3">
    <source>
        <dbReference type="ARBA" id="ARBA00022723"/>
    </source>
</evidence>
<comment type="similarity">
    <text evidence="2">Belongs to the THAP1 family.</text>
</comment>
<keyword evidence="4 12" id="KW-0863">Zinc-finger</keyword>
<keyword evidence="3" id="KW-0479">Metal-binding</keyword>
<evidence type="ECO:0000256" key="2">
    <source>
        <dbReference type="ARBA" id="ARBA00006177"/>
    </source>
</evidence>
<evidence type="ECO:0000313" key="15">
    <source>
        <dbReference type="EMBL" id="CAL1672963.1"/>
    </source>
</evidence>
<evidence type="ECO:0000256" key="9">
    <source>
        <dbReference type="ARBA" id="ARBA00023163"/>
    </source>
</evidence>
<keyword evidence="8 12" id="KW-0238">DNA-binding</keyword>
<reference evidence="15" key="1">
    <citation type="submission" date="2024-04" db="EMBL/GenBank/DDBJ databases">
        <authorList>
            <consortium name="Molecular Ecology Group"/>
        </authorList>
    </citation>
    <scope>NUCLEOTIDE SEQUENCE</scope>
</reference>
<dbReference type="PANTHER" id="PTHR46600:SF1">
    <property type="entry name" value="THAP DOMAIN-CONTAINING PROTEIN 1"/>
    <property type="match status" value="1"/>
</dbReference>
<evidence type="ECO:0000256" key="11">
    <source>
        <dbReference type="ARBA" id="ARBA00023306"/>
    </source>
</evidence>
<dbReference type="SMART" id="SM00980">
    <property type="entry name" value="THAP"/>
    <property type="match status" value="1"/>
</dbReference>
<dbReference type="GO" id="GO:0005654">
    <property type="term" value="C:nucleoplasm"/>
    <property type="evidence" value="ECO:0007669"/>
    <property type="project" value="UniProtKB-SubCell"/>
</dbReference>
<organism evidence="15 16">
    <name type="scientific">Lasius platythorax</name>
    <dbReference type="NCBI Taxonomy" id="488582"/>
    <lineage>
        <taxon>Eukaryota</taxon>
        <taxon>Metazoa</taxon>
        <taxon>Ecdysozoa</taxon>
        <taxon>Arthropoda</taxon>
        <taxon>Hexapoda</taxon>
        <taxon>Insecta</taxon>
        <taxon>Pterygota</taxon>
        <taxon>Neoptera</taxon>
        <taxon>Endopterygota</taxon>
        <taxon>Hymenoptera</taxon>
        <taxon>Apocrita</taxon>
        <taxon>Aculeata</taxon>
        <taxon>Formicoidea</taxon>
        <taxon>Formicidae</taxon>
        <taxon>Formicinae</taxon>
        <taxon>Lasius</taxon>
        <taxon>Lasius</taxon>
    </lineage>
</organism>
<feature type="coiled-coil region" evidence="13">
    <location>
        <begin position="98"/>
        <end position="185"/>
    </location>
</feature>
<evidence type="ECO:0000256" key="10">
    <source>
        <dbReference type="ARBA" id="ARBA00023242"/>
    </source>
</evidence>
<dbReference type="Pfam" id="PF21788">
    <property type="entry name" value="TNP-like_GBD"/>
    <property type="match status" value="1"/>
</dbReference>
<dbReference type="SUPFAM" id="SSF57716">
    <property type="entry name" value="Glucocorticoid receptor-like (DNA-binding domain)"/>
    <property type="match status" value="1"/>
</dbReference>
<dbReference type="Pfam" id="PF05485">
    <property type="entry name" value="THAP"/>
    <property type="match status" value="1"/>
</dbReference>
<name>A0AAV2N0B5_9HYME</name>
<keyword evidence="7 13" id="KW-0175">Coiled coil</keyword>
<dbReference type="Pfam" id="PF12017">
    <property type="entry name" value="Tnp_P_element"/>
    <property type="match status" value="1"/>
</dbReference>
<dbReference type="SMART" id="SM00692">
    <property type="entry name" value="DM3"/>
    <property type="match status" value="1"/>
</dbReference>
<dbReference type="EMBL" id="CAXIPU020001253">
    <property type="protein sequence ID" value="CAL1672963.1"/>
    <property type="molecule type" value="Genomic_DNA"/>
</dbReference>
<feature type="coiled-coil region" evidence="13">
    <location>
        <begin position="225"/>
        <end position="259"/>
    </location>
</feature>
<sequence length="803" mass="92822">MPSCCIKNCDSRTYQSDSKEINFFTFPKEATIRQQWLNACGENENFKVESARICSKHFDSNSFVMKWTKPRSKETPAKELRRLKPGSVPIKMLILERKENTKEKRKNMSQNESSFEQNKKIKVNHISTRTGIPTYTKLIQFAKEKQNEIEQSMEAETVESIQDVNNMEKEAIESLEKDNLQCTRECIKNITEQNDTMKLDMNKEITNEDIPRETLLIHIRTSEKEKQLFAANQNLELKNQELNMQITQLRDEITKIRKGIQKEVKSKATDVLRKVFTPGQISALMSSTSNGVKWSSEDIMSAISLRSLSPKAYKYLRNVKKIPLPCPTTLYNWVAKFNVLPGTLKDVINIMSSIGHNLSTTEKLTVITFDDVYISNKLDIDQKHKQVYGPHKTCMFIMARGLFKKWRQPIYYNFDISMNRNVLFTVIQALYEIDYIVVAITCDMGSNNMKLWKELHIGVENGSSKNKTDIETNCFIMHPSNESLKIFFYADVPHLLKLARNNFLDSGFNIKENFVDKTCLEQLLALGNNELKICHKLSTLHLDVKGTKRQNVKLAAQIFSNTNALAIRWCGENDLLDNTQWQQTCKILQLFNDWFDIFNSNLKYSKCSTANAYGINIEEQNKIINNMNEFIMEMRVGQRKSLLQFQKGILLCNRSIQEMFAHLQAKYSSEIFDVKYILTRRLNQDILENFFSYIRSMGSGYDHPTPVEVKNRLKWYILGKHSEHVLSEQRNTEEDSSCDSLITMTDIHSPDSICVADRLPQEEDTLIDIPQVAQNANQNINSIIYEYNSLEETGEGIKKIGTS</sequence>
<dbReference type="PROSITE" id="PS50950">
    <property type="entry name" value="ZF_THAP"/>
    <property type="match status" value="1"/>
</dbReference>
<gene>
    <name evidence="15" type="ORF">LPLAT_LOCUS14713</name>
</gene>
<keyword evidence="6" id="KW-0805">Transcription regulation</keyword>
<proteinExistence type="inferred from homology"/>
<dbReference type="InterPro" id="IPR048365">
    <property type="entry name" value="TNP-like_RNaseH_N"/>
</dbReference>
<keyword evidence="11" id="KW-0131">Cell cycle</keyword>
<evidence type="ECO:0000256" key="7">
    <source>
        <dbReference type="ARBA" id="ARBA00023054"/>
    </source>
</evidence>
<keyword evidence="10" id="KW-0539">Nucleus</keyword>
<evidence type="ECO:0000256" key="6">
    <source>
        <dbReference type="ARBA" id="ARBA00023015"/>
    </source>
</evidence>
<accession>A0AAV2N0B5</accession>
<evidence type="ECO:0000256" key="1">
    <source>
        <dbReference type="ARBA" id="ARBA00004642"/>
    </source>
</evidence>
<dbReference type="GO" id="GO:0008270">
    <property type="term" value="F:zinc ion binding"/>
    <property type="evidence" value="ECO:0007669"/>
    <property type="project" value="UniProtKB-KW"/>
</dbReference>
<dbReference type="InterPro" id="IPR038441">
    <property type="entry name" value="THAP_Znf_sf"/>
</dbReference>